<organism evidence="3 4">
    <name type="scientific">Vibrio phage fs2</name>
    <dbReference type="NCBI Taxonomy" id="83201"/>
    <lineage>
        <taxon>Viruses</taxon>
        <taxon>Monodnaviria</taxon>
        <taxon>Loebvirae</taxon>
        <taxon>Hofneiviricota</taxon>
        <taxon>Faserviricetes</taxon>
        <taxon>Tubulavirales</taxon>
        <taxon>Inoviridae</taxon>
        <taxon>Saetivirus</taxon>
        <taxon>Saetivirus fs2</taxon>
    </lineage>
</organism>
<feature type="compositionally biased region" description="Basic and acidic residues" evidence="1">
    <location>
        <begin position="218"/>
        <end position="230"/>
    </location>
</feature>
<evidence type="ECO:0000313" key="4">
    <source>
        <dbReference type="Proteomes" id="UP000000978"/>
    </source>
</evidence>
<sequence length="498" mass="53938">MRTVLTLFSTTLLLSISFSSFAYYQLPFWPDKTYLTPEAAAAAYLDILGGGSCKRDTRNFIKASISSINTPHIAYRIDKYLDDQCIVLSSTGNASVTLNVVDNCPDGTSPDLSTGMCKPKPDTPQYCGTSAMFEDVANLYNACYEQNGILSYTCDESTQALDAKCDLTTSDQCVIGRPTWPDCLDKPHQPNDPTNPLPPVGGFNPSPVNPSVPPSPVEKPDVQEPDKTETSDTGVINAIKNLNDDLNKSNTDIHNDMNNIFSTMNDALRQLNSTNTAIGQSIVEQMKQDAQIYDNKKLQQQIAANNINAINSQTKSLLEGNKSITGSITGNTDRLVAAVNASGDGVVSAIDGLADKLKLCDPNTDPFNCEGENGLTPSSVESILKQTSAVVTTSQVDAEEGLLTTLKETIDNNLIEDTQSYLEDMKSDLIGALPNSSQCDVDVLKTPYGDFSIGCEYSARLKSILAFVFYIYTLYTLAEILFTGVTPVAGTVPYFSRR</sequence>
<feature type="region of interest" description="Disordered" evidence="1">
    <location>
        <begin position="184"/>
        <end position="233"/>
    </location>
</feature>
<dbReference type="RefSeq" id="NP_047369.1">
    <property type="nucleotide sequence ID" value="NC_001956.1"/>
</dbReference>
<keyword evidence="2" id="KW-0472">Membrane</keyword>
<evidence type="ECO:0000256" key="2">
    <source>
        <dbReference type="SAM" id="Phobius"/>
    </source>
</evidence>
<dbReference type="KEGG" id="vg:1261866"/>
<dbReference type="GeneID" id="1261866"/>
<proteinExistence type="predicted"/>
<accession>O80261</accession>
<name>O80261_9VIRU</name>
<protein>
    <submittedName>
        <fullName evidence="3">DNA, complete genome</fullName>
    </submittedName>
</protein>
<keyword evidence="4" id="KW-1185">Reference proteome</keyword>
<feature type="compositionally biased region" description="Pro residues" evidence="1">
    <location>
        <begin position="207"/>
        <end position="217"/>
    </location>
</feature>
<reference evidence="3 4" key="1">
    <citation type="journal article" date="1998" name="Microbiology">
        <title>A novel filamentous phage, fs-2, of Vibrio cholerae O139.</title>
        <authorList>
            <person name="Ikema M."/>
            <person name="Honma Y."/>
        </authorList>
    </citation>
    <scope>NUCLEOTIDE SEQUENCE [LARGE SCALE GENOMIC DNA]</scope>
</reference>
<evidence type="ECO:0000256" key="1">
    <source>
        <dbReference type="SAM" id="MobiDB-lite"/>
    </source>
</evidence>
<feature type="transmembrane region" description="Helical" evidence="2">
    <location>
        <begin position="467"/>
        <end position="495"/>
    </location>
</feature>
<keyword evidence="2" id="KW-1133">Transmembrane helix</keyword>
<dbReference type="Proteomes" id="UP000000978">
    <property type="component" value="Segment"/>
</dbReference>
<evidence type="ECO:0000313" key="3">
    <source>
        <dbReference type="EMBL" id="BAA33481.1"/>
    </source>
</evidence>
<keyword evidence="2" id="KW-0812">Transmembrane</keyword>
<dbReference type="EMBL" id="AB002632">
    <property type="protein sequence ID" value="BAA33481.1"/>
    <property type="molecule type" value="Genomic_DNA"/>
</dbReference>